<comment type="caution">
    <text evidence="10">The sequence shown here is derived from an EMBL/GenBank/DDBJ whole genome shotgun (WGS) entry which is preliminary data.</text>
</comment>
<feature type="compositionally biased region" description="Acidic residues" evidence="8">
    <location>
        <begin position="180"/>
        <end position="191"/>
    </location>
</feature>
<evidence type="ECO:0000256" key="8">
    <source>
        <dbReference type="SAM" id="MobiDB-lite"/>
    </source>
</evidence>
<dbReference type="CDD" id="cd12082">
    <property type="entry name" value="MATE_like"/>
    <property type="match status" value="1"/>
</dbReference>
<dbReference type="PANTHER" id="PTHR43549:SF2">
    <property type="entry name" value="MULTIDRUG RESISTANCE PROTEIN NORM-RELATED"/>
    <property type="match status" value="1"/>
</dbReference>
<feature type="compositionally biased region" description="Basic and acidic residues" evidence="8">
    <location>
        <begin position="22"/>
        <end position="37"/>
    </location>
</feature>
<feature type="transmembrane region" description="Helical" evidence="9">
    <location>
        <begin position="526"/>
        <end position="543"/>
    </location>
</feature>
<feature type="compositionally biased region" description="Polar residues" evidence="8">
    <location>
        <begin position="84"/>
        <end position="105"/>
    </location>
</feature>
<evidence type="ECO:0000256" key="5">
    <source>
        <dbReference type="ARBA" id="ARBA00022692"/>
    </source>
</evidence>
<evidence type="ECO:0000256" key="7">
    <source>
        <dbReference type="ARBA" id="ARBA00023136"/>
    </source>
</evidence>
<feature type="compositionally biased region" description="Polar residues" evidence="8">
    <location>
        <begin position="53"/>
        <end position="77"/>
    </location>
</feature>
<keyword evidence="7 9" id="KW-0472">Membrane</keyword>
<keyword evidence="3" id="KW-0813">Transport</keyword>
<gene>
    <name evidence="10" type="ORF">M9Y10_031644</name>
</gene>
<feature type="transmembrane region" description="Helical" evidence="9">
    <location>
        <begin position="595"/>
        <end position="617"/>
    </location>
</feature>
<proteinExistence type="inferred from homology"/>
<feature type="region of interest" description="Disordered" evidence="8">
    <location>
        <begin position="1"/>
        <end position="105"/>
    </location>
</feature>
<comment type="similarity">
    <text evidence="2">Belongs to the multi antimicrobial extrusion (MATE) (TC 2.A.66.1) family.</text>
</comment>
<sequence>MDHQDDEKIDLDLNLEQSNEGNSERPGESKFKHKDQDNNSNKTVQKSDKKSNLPKSQNIAPVRSNFSKNTNHIPLNDNNKKITPISSQRNIPKNKIGPNSFNYKPLSTNSLAINRNEIEPQKDHHLNTDDENNRHIENETLLSDEDTSSIPPDTSKKENHKNPKSDNPINNNQKVTTTDTQEDSDREDLDIQIEKPQNSPNKIERKLSDHSKSGFLNPPFQNLHDVDQGREVYRLSGMSPLKTVCYLSIGPLLNEIALAIESFVETIWISKAVGKYGMSAISLYSPFVGITQAFGLTASFAGSCAISAMIATNKTDKKEASQVIVDLLRVCLIVGIIIPCVLCPLVEKSIRWFGASEKVANLGFKYILPILICTFSTCMCLAVTGFLEGEGRPILYSLITISMSIANVAFLCPLFLLAFKTGIVGAGISKVLSRAIPCFVLLVFYFKGAFTFKPKLNQVLKKFSPLTMGALKACLSQGIANLINVIPAILVRKILGKMSVDDDDQYNSIMSGYHAVTRYFELFDRIVLGFAAGYLTVASYAYNKNDFKRWLFLTLHVNWICFAWCIFSTVLTFSIPKKLAEAFIKDKKYLLFAEPMIRIGNTLGFFSFVQYTVGHLLRSIKMGFMAAVIGTLVHVVGVCCFALILYNTNKKDIDRLMYSYPLANALNLVVAGAFIAYPCYKFYKEWKFKQENGLENNDVEDGKNVKDDVNDHPFPPVGNSHMNVMK</sequence>
<keyword evidence="4" id="KW-1003">Cell membrane</keyword>
<feature type="compositionally biased region" description="Basic and acidic residues" evidence="8">
    <location>
        <begin position="700"/>
        <end position="711"/>
    </location>
</feature>
<feature type="transmembrane region" description="Helical" evidence="9">
    <location>
        <begin position="624"/>
        <end position="646"/>
    </location>
</feature>
<feature type="transmembrane region" description="Helical" evidence="9">
    <location>
        <begin position="323"/>
        <end position="346"/>
    </location>
</feature>
<keyword evidence="11" id="KW-1185">Reference proteome</keyword>
<evidence type="ECO:0000256" key="3">
    <source>
        <dbReference type="ARBA" id="ARBA00022448"/>
    </source>
</evidence>
<feature type="compositionally biased region" description="Polar residues" evidence="8">
    <location>
        <begin position="165"/>
        <end position="179"/>
    </location>
</feature>
<evidence type="ECO:0000256" key="1">
    <source>
        <dbReference type="ARBA" id="ARBA00004651"/>
    </source>
</evidence>
<reference evidence="10 11" key="1">
    <citation type="submission" date="2024-04" db="EMBL/GenBank/DDBJ databases">
        <title>Tritrichomonas musculus Genome.</title>
        <authorList>
            <person name="Alves-Ferreira E."/>
            <person name="Grigg M."/>
            <person name="Lorenzi H."/>
            <person name="Galac M."/>
        </authorList>
    </citation>
    <scope>NUCLEOTIDE SEQUENCE [LARGE SCALE GENOMIC DNA]</scope>
    <source>
        <strain evidence="10 11">EAF2021</strain>
    </source>
</reference>
<evidence type="ECO:0000256" key="9">
    <source>
        <dbReference type="SAM" id="Phobius"/>
    </source>
</evidence>
<feature type="compositionally biased region" description="Basic and acidic residues" evidence="8">
    <location>
        <begin position="154"/>
        <end position="164"/>
    </location>
</feature>
<dbReference type="Pfam" id="PF01554">
    <property type="entry name" value="MatE"/>
    <property type="match status" value="2"/>
</dbReference>
<evidence type="ECO:0000313" key="11">
    <source>
        <dbReference type="Proteomes" id="UP001470230"/>
    </source>
</evidence>
<feature type="transmembrane region" description="Helical" evidence="9">
    <location>
        <begin position="287"/>
        <end position="311"/>
    </location>
</feature>
<evidence type="ECO:0000256" key="2">
    <source>
        <dbReference type="ARBA" id="ARBA00010199"/>
    </source>
</evidence>
<dbReference type="InterPro" id="IPR052031">
    <property type="entry name" value="Membrane_Transporter-Flippase"/>
</dbReference>
<protein>
    <recommendedName>
        <fullName evidence="12">MatE family protein</fullName>
    </recommendedName>
</protein>
<comment type="subcellular location">
    <subcellularLocation>
        <location evidence="1">Cell membrane</location>
        <topology evidence="1">Multi-pass membrane protein</topology>
    </subcellularLocation>
</comment>
<feature type="transmembrane region" description="Helical" evidence="9">
    <location>
        <begin position="550"/>
        <end position="575"/>
    </location>
</feature>
<feature type="transmembrane region" description="Helical" evidence="9">
    <location>
        <begin position="470"/>
        <end position="490"/>
    </location>
</feature>
<accession>A0ABR2H159</accession>
<name>A0ABR2H159_9EUKA</name>
<feature type="transmembrane region" description="Helical" evidence="9">
    <location>
        <begin position="431"/>
        <end position="450"/>
    </location>
</feature>
<dbReference type="InterPro" id="IPR002528">
    <property type="entry name" value="MATE_fam"/>
</dbReference>
<evidence type="ECO:0000313" key="10">
    <source>
        <dbReference type="EMBL" id="KAK8839929.1"/>
    </source>
</evidence>
<feature type="transmembrane region" description="Helical" evidence="9">
    <location>
        <begin position="394"/>
        <end position="419"/>
    </location>
</feature>
<feature type="transmembrane region" description="Helical" evidence="9">
    <location>
        <begin position="658"/>
        <end position="680"/>
    </location>
</feature>
<evidence type="ECO:0008006" key="12">
    <source>
        <dbReference type="Google" id="ProtNLM"/>
    </source>
</evidence>
<feature type="transmembrane region" description="Helical" evidence="9">
    <location>
        <begin position="366"/>
        <end position="387"/>
    </location>
</feature>
<evidence type="ECO:0000256" key="4">
    <source>
        <dbReference type="ARBA" id="ARBA00022475"/>
    </source>
</evidence>
<keyword evidence="6 9" id="KW-1133">Transmembrane helix</keyword>
<dbReference type="Proteomes" id="UP001470230">
    <property type="component" value="Unassembled WGS sequence"/>
</dbReference>
<evidence type="ECO:0000256" key="6">
    <source>
        <dbReference type="ARBA" id="ARBA00022989"/>
    </source>
</evidence>
<dbReference type="EMBL" id="JAPFFF010000050">
    <property type="protein sequence ID" value="KAK8839929.1"/>
    <property type="molecule type" value="Genomic_DNA"/>
</dbReference>
<feature type="region of interest" description="Disordered" evidence="8">
    <location>
        <begin position="138"/>
        <end position="205"/>
    </location>
</feature>
<organism evidence="10 11">
    <name type="scientific">Tritrichomonas musculus</name>
    <dbReference type="NCBI Taxonomy" id="1915356"/>
    <lineage>
        <taxon>Eukaryota</taxon>
        <taxon>Metamonada</taxon>
        <taxon>Parabasalia</taxon>
        <taxon>Tritrichomonadida</taxon>
        <taxon>Tritrichomonadidae</taxon>
        <taxon>Tritrichomonas</taxon>
    </lineage>
</organism>
<dbReference type="PANTHER" id="PTHR43549">
    <property type="entry name" value="MULTIDRUG RESISTANCE PROTEIN YPNP-RELATED"/>
    <property type="match status" value="1"/>
</dbReference>
<keyword evidence="5 9" id="KW-0812">Transmembrane</keyword>
<feature type="region of interest" description="Disordered" evidence="8">
    <location>
        <begin position="699"/>
        <end position="726"/>
    </location>
</feature>